<dbReference type="PRINTS" id="PR00368">
    <property type="entry name" value="FADPNR"/>
</dbReference>
<dbReference type="KEGG" id="lgo:JCM16774_0824"/>
<comment type="similarity">
    <text evidence="6">Belongs to the class-II pyridine nucleotide-disulfide oxidoreductase family.</text>
</comment>
<protein>
    <recommendedName>
        <fullName evidence="6">Thioredoxin reductase</fullName>
        <ecNumber evidence="6">1.8.1.9</ecNumber>
    </recommendedName>
</protein>
<evidence type="ECO:0000256" key="3">
    <source>
        <dbReference type="ARBA" id="ARBA00023002"/>
    </source>
</evidence>
<keyword evidence="3 6" id="KW-0560">Oxidoreductase</keyword>
<dbReference type="RefSeq" id="WP_006807431.1">
    <property type="nucleotide sequence ID" value="NZ_AP019822.1"/>
</dbReference>
<dbReference type="OrthoDB" id="9806179at2"/>
<keyword evidence="4" id="KW-1015">Disulfide bond</keyword>
<keyword evidence="7" id="KW-0521">NADP</keyword>
<name>A0A510J9R3_9FUSO</name>
<comment type="subunit">
    <text evidence="6">Homodimer.</text>
</comment>
<dbReference type="InterPro" id="IPR036188">
    <property type="entry name" value="FAD/NAD-bd_sf"/>
</dbReference>
<dbReference type="SUPFAM" id="SSF51905">
    <property type="entry name" value="FAD/NAD(P)-binding domain"/>
    <property type="match status" value="2"/>
</dbReference>
<keyword evidence="2 6" id="KW-0274">FAD</keyword>
<dbReference type="PANTHER" id="PTHR48105">
    <property type="entry name" value="THIOREDOXIN REDUCTASE 1-RELATED-RELATED"/>
    <property type="match status" value="1"/>
</dbReference>
<dbReference type="GO" id="GO:0004791">
    <property type="term" value="F:thioredoxin-disulfide reductase (NADPH) activity"/>
    <property type="evidence" value="ECO:0007669"/>
    <property type="project" value="UniProtKB-UniRule"/>
</dbReference>
<evidence type="ECO:0000256" key="7">
    <source>
        <dbReference type="RuleBase" id="RU003881"/>
    </source>
</evidence>
<evidence type="ECO:0000256" key="4">
    <source>
        <dbReference type="ARBA" id="ARBA00023157"/>
    </source>
</evidence>
<comment type="cofactor">
    <cofactor evidence="7">
        <name>FAD</name>
        <dbReference type="ChEBI" id="CHEBI:57692"/>
    </cofactor>
    <text evidence="7">Binds 1 FAD per subunit.</text>
</comment>
<dbReference type="AlphaFoldDB" id="A0A510J9R3"/>
<dbReference type="InterPro" id="IPR005982">
    <property type="entry name" value="Thioredox_Rdtase"/>
</dbReference>
<dbReference type="GO" id="GO:0019430">
    <property type="term" value="P:removal of superoxide radicals"/>
    <property type="evidence" value="ECO:0007669"/>
    <property type="project" value="UniProtKB-UniRule"/>
</dbReference>
<dbReference type="STRING" id="714315.GCA_000516535_00815"/>
<keyword evidence="1 6" id="KW-0285">Flavoprotein</keyword>
<proteinExistence type="inferred from homology"/>
<evidence type="ECO:0000256" key="5">
    <source>
        <dbReference type="ARBA" id="ARBA00023284"/>
    </source>
</evidence>
<evidence type="ECO:0000256" key="1">
    <source>
        <dbReference type="ARBA" id="ARBA00022630"/>
    </source>
</evidence>
<organism evidence="9 10">
    <name type="scientific">Pseudoleptotrichia goodfellowii</name>
    <dbReference type="NCBI Taxonomy" id="157692"/>
    <lineage>
        <taxon>Bacteria</taxon>
        <taxon>Fusobacteriati</taxon>
        <taxon>Fusobacteriota</taxon>
        <taxon>Fusobacteriia</taxon>
        <taxon>Fusobacteriales</taxon>
        <taxon>Leptotrichiaceae</taxon>
        <taxon>Pseudoleptotrichia</taxon>
    </lineage>
</organism>
<evidence type="ECO:0000256" key="2">
    <source>
        <dbReference type="ARBA" id="ARBA00022827"/>
    </source>
</evidence>
<evidence type="ECO:0000259" key="8">
    <source>
        <dbReference type="Pfam" id="PF07992"/>
    </source>
</evidence>
<evidence type="ECO:0000256" key="6">
    <source>
        <dbReference type="RuleBase" id="RU003880"/>
    </source>
</evidence>
<dbReference type="EC" id="1.8.1.9" evidence="6"/>
<evidence type="ECO:0000313" key="9">
    <source>
        <dbReference type="EMBL" id="BBM35894.1"/>
    </source>
</evidence>
<dbReference type="EMBL" id="AP019822">
    <property type="protein sequence ID" value="BBM35894.1"/>
    <property type="molecule type" value="Genomic_DNA"/>
</dbReference>
<reference evidence="9 10" key="1">
    <citation type="submission" date="2019-07" db="EMBL/GenBank/DDBJ databases">
        <title>Complete Genome Sequence of Leptotrichia goodfellowii Strain JCM 16774.</title>
        <authorList>
            <person name="Watanabe S."/>
            <person name="Cui L."/>
        </authorList>
    </citation>
    <scope>NUCLEOTIDE SEQUENCE [LARGE SCALE GENOMIC DNA]</scope>
    <source>
        <strain evidence="9 10">JCM16774</strain>
    </source>
</reference>
<evidence type="ECO:0000313" key="10">
    <source>
        <dbReference type="Proteomes" id="UP000321606"/>
    </source>
</evidence>
<sequence>MAEHFDLVIIGSGPAGLSSALYASRGKLKTLVLEKGQNGGQAAITHLIENYPGAIEDPTGPKLTQRMLEQAKNFGTEVRKEEVVEVDFSGKEKVIKCKDNEYTAKAVVIATGATPRKLDAPGIKELSGKGISYCATCDADFFKGLEVYVVGGGNSAVEEAIYLTKFARQVHIVHMLDNFQCENITLEKAKSVPNLDIRLRTVVQEVKGDGILESIVFKNLDTNEVYEVEADEEDGTMGLFVFIGYQPQTELFKGKVEINQYGYIVAGENTETSVPGVFVAGDCRVKEVRQVITAAADGAVSAIAAEKYISKEFE</sequence>
<keyword evidence="5 6" id="KW-0676">Redox-active center</keyword>
<dbReference type="Proteomes" id="UP000321606">
    <property type="component" value="Chromosome"/>
</dbReference>
<gene>
    <name evidence="9" type="primary">trxB</name>
    <name evidence="9" type="ORF">JCM16774_0824</name>
</gene>
<dbReference type="Gene3D" id="3.50.50.60">
    <property type="entry name" value="FAD/NAD(P)-binding domain"/>
    <property type="match status" value="2"/>
</dbReference>
<dbReference type="GO" id="GO:0005737">
    <property type="term" value="C:cytoplasm"/>
    <property type="evidence" value="ECO:0007669"/>
    <property type="project" value="InterPro"/>
</dbReference>
<comment type="catalytic activity">
    <reaction evidence="6">
        <text>[thioredoxin]-dithiol + NADP(+) = [thioredoxin]-disulfide + NADPH + H(+)</text>
        <dbReference type="Rhea" id="RHEA:20345"/>
        <dbReference type="Rhea" id="RHEA-COMP:10698"/>
        <dbReference type="Rhea" id="RHEA-COMP:10700"/>
        <dbReference type="ChEBI" id="CHEBI:15378"/>
        <dbReference type="ChEBI" id="CHEBI:29950"/>
        <dbReference type="ChEBI" id="CHEBI:50058"/>
        <dbReference type="ChEBI" id="CHEBI:57783"/>
        <dbReference type="ChEBI" id="CHEBI:58349"/>
        <dbReference type="EC" id="1.8.1.9"/>
    </reaction>
</comment>
<dbReference type="PROSITE" id="PS00573">
    <property type="entry name" value="PYRIDINE_REDOX_2"/>
    <property type="match status" value="1"/>
</dbReference>
<dbReference type="Pfam" id="PF07992">
    <property type="entry name" value="Pyr_redox_2"/>
    <property type="match status" value="1"/>
</dbReference>
<dbReference type="PRINTS" id="PR00469">
    <property type="entry name" value="PNDRDTASEII"/>
</dbReference>
<dbReference type="NCBIfam" id="TIGR01292">
    <property type="entry name" value="TRX_reduct"/>
    <property type="match status" value="1"/>
</dbReference>
<dbReference type="InterPro" id="IPR050097">
    <property type="entry name" value="Ferredoxin-NADP_redctase_2"/>
</dbReference>
<dbReference type="InterPro" id="IPR023753">
    <property type="entry name" value="FAD/NAD-binding_dom"/>
</dbReference>
<accession>A0A510J9R3</accession>
<feature type="domain" description="FAD/NAD(P)-binding" evidence="8">
    <location>
        <begin position="5"/>
        <end position="298"/>
    </location>
</feature>
<dbReference type="InterPro" id="IPR008255">
    <property type="entry name" value="Pyr_nucl-diS_OxRdtase_2_AS"/>
</dbReference>